<dbReference type="Proteomes" id="UP000630936">
    <property type="component" value="Unassembled WGS sequence"/>
</dbReference>
<reference evidence="2" key="1">
    <citation type="journal article" date="2014" name="Int. J. Syst. Evol. Microbiol.">
        <title>Complete genome sequence of Corynebacterium casei LMG S-19264T (=DSM 44701T), isolated from a smear-ripened cheese.</title>
        <authorList>
            <consortium name="US DOE Joint Genome Institute (JGI-PGF)"/>
            <person name="Walter F."/>
            <person name="Albersmeier A."/>
            <person name="Kalinowski J."/>
            <person name="Ruckert C."/>
        </authorList>
    </citation>
    <scope>NUCLEOTIDE SEQUENCE</scope>
    <source>
        <strain evidence="2">JCM 4988</strain>
    </source>
</reference>
<proteinExistence type="predicted"/>
<evidence type="ECO:0000256" key="1">
    <source>
        <dbReference type="SAM" id="MobiDB-lite"/>
    </source>
</evidence>
<sequence>MGPCRASGNDTTEPLGVGMTARDTRRPRALTTPEVLALPAMVDSWPTAAAACGGIGRTAWHQLAARNEAPVPIIRVGGTNKVRRADLLAFLGLPMNDDSAPVAPETPSSERDHQTTTKQIGTRS</sequence>
<keyword evidence="3" id="KW-1185">Reference proteome</keyword>
<name>A0A918Q115_9ACTN</name>
<reference evidence="2" key="2">
    <citation type="submission" date="2020-09" db="EMBL/GenBank/DDBJ databases">
        <authorList>
            <person name="Sun Q."/>
            <person name="Ohkuma M."/>
        </authorList>
    </citation>
    <scope>NUCLEOTIDE SEQUENCE</scope>
    <source>
        <strain evidence="2">JCM 4988</strain>
    </source>
</reference>
<evidence type="ECO:0000313" key="2">
    <source>
        <dbReference type="EMBL" id="GGZ28644.1"/>
    </source>
</evidence>
<protein>
    <recommendedName>
        <fullName evidence="4">Helix-turn-helix domain-containing protein</fullName>
    </recommendedName>
</protein>
<gene>
    <name evidence="2" type="ORF">GCM10010387_22640</name>
</gene>
<evidence type="ECO:0008006" key="4">
    <source>
        <dbReference type="Google" id="ProtNLM"/>
    </source>
</evidence>
<feature type="region of interest" description="Disordered" evidence="1">
    <location>
        <begin position="1"/>
        <end position="28"/>
    </location>
</feature>
<accession>A0A918Q115</accession>
<dbReference type="AlphaFoldDB" id="A0A918Q115"/>
<dbReference type="EMBL" id="BMWG01000004">
    <property type="protein sequence ID" value="GGZ28644.1"/>
    <property type="molecule type" value="Genomic_DNA"/>
</dbReference>
<organism evidence="2 3">
    <name type="scientific">Streptomyces inusitatus</name>
    <dbReference type="NCBI Taxonomy" id="68221"/>
    <lineage>
        <taxon>Bacteria</taxon>
        <taxon>Bacillati</taxon>
        <taxon>Actinomycetota</taxon>
        <taxon>Actinomycetes</taxon>
        <taxon>Kitasatosporales</taxon>
        <taxon>Streptomycetaceae</taxon>
        <taxon>Streptomyces</taxon>
    </lineage>
</organism>
<evidence type="ECO:0000313" key="3">
    <source>
        <dbReference type="Proteomes" id="UP000630936"/>
    </source>
</evidence>
<comment type="caution">
    <text evidence="2">The sequence shown here is derived from an EMBL/GenBank/DDBJ whole genome shotgun (WGS) entry which is preliminary data.</text>
</comment>
<feature type="region of interest" description="Disordered" evidence="1">
    <location>
        <begin position="94"/>
        <end position="124"/>
    </location>
</feature>